<evidence type="ECO:0000313" key="4">
    <source>
        <dbReference type="EMBL" id="MCS5709572.1"/>
    </source>
</evidence>
<dbReference type="AlphaFoldDB" id="A0A0Q9YAT1"/>
<dbReference type="OrthoDB" id="10008514at2"/>
<reference evidence="3" key="1">
    <citation type="submission" date="2015-09" db="EMBL/GenBank/DDBJ databases">
        <title>Draft Genome Sequences of Two Novel Amoeba-resistant Intranuclear Bacteria, Candidatus Berkiella cookevillensis and Candidatus Berkiella aquae.</title>
        <authorList>
            <person name="Mehari Y.T."/>
            <person name="Arivett B.A."/>
            <person name="Farone A.L."/>
            <person name="Gunderson J.H."/>
            <person name="Farone M.B."/>
        </authorList>
    </citation>
    <scope>NUCLEOTIDE SEQUENCE [LARGE SCALE GENOMIC DNA]</scope>
    <source>
        <strain evidence="3">CC99</strain>
    </source>
</reference>
<accession>A0A0Q9YAT1</accession>
<feature type="coiled-coil region" evidence="1">
    <location>
        <begin position="35"/>
        <end position="110"/>
    </location>
</feature>
<dbReference type="RefSeq" id="WP_057625183.1">
    <property type="nucleotide sequence ID" value="NZ_LKHV02000001.1"/>
</dbReference>
<evidence type="ECO:0000256" key="1">
    <source>
        <dbReference type="SAM" id="Coils"/>
    </source>
</evidence>
<protein>
    <submittedName>
        <fullName evidence="3">Uncharacterized protein</fullName>
    </submittedName>
</protein>
<dbReference type="EMBL" id="LKHV02000001">
    <property type="protein sequence ID" value="MCS5709572.1"/>
    <property type="molecule type" value="Genomic_DNA"/>
</dbReference>
<name>A0A0Q9YAT1_9GAMM</name>
<evidence type="ECO:0000256" key="2">
    <source>
        <dbReference type="SAM" id="MobiDB-lite"/>
    </source>
</evidence>
<sequence>MTQGKSLIIHLFILLLLGASLGLVFVYHQYFQQQLTDKHLALDKAQTEIRALENEIRQIKASYAQATSPEAKAAQAALYAQQLEKMAQEKQNLQKNYDALNLSLTECQTTHAAGNLSSPNSNTATEQSSQALPLEAPLSPTPQSYPEPGKSDNTISTINNMIEKDHFECPIPRIVNSHLDTGQWSDIDMKWWVDFTFRPLRDDEEVKKPFQALFDGIHVDCYYRIGPAHNEEEISNTWIVIKGVSTHKAITPNNAWQPCEVEGCERRCEYENGTSCSFELIDKQ</sequence>
<organism evidence="3">
    <name type="scientific">Candidatus Berkiella cookevillensis</name>
    <dbReference type="NCBI Taxonomy" id="437022"/>
    <lineage>
        <taxon>Bacteria</taxon>
        <taxon>Pseudomonadati</taxon>
        <taxon>Pseudomonadota</taxon>
        <taxon>Gammaproteobacteria</taxon>
        <taxon>Candidatus Berkiellales</taxon>
        <taxon>Candidatus Berkiellaceae</taxon>
        <taxon>Candidatus Berkiella</taxon>
    </lineage>
</organism>
<comment type="caution">
    <text evidence="3">The sequence shown here is derived from an EMBL/GenBank/DDBJ whole genome shotgun (WGS) entry which is preliminary data.</text>
</comment>
<keyword evidence="5" id="KW-1185">Reference proteome</keyword>
<feature type="region of interest" description="Disordered" evidence="2">
    <location>
        <begin position="113"/>
        <end position="153"/>
    </location>
</feature>
<feature type="compositionally biased region" description="Polar residues" evidence="2">
    <location>
        <begin position="113"/>
        <end position="131"/>
    </location>
</feature>
<reference evidence="4" key="3">
    <citation type="submission" date="2021-06" db="EMBL/GenBank/DDBJ databases">
        <title>Genomic Description and Analysis of Intracellular Bacteria, Candidatus Berkiella cookevillensis and Candidatus Berkiella aquae.</title>
        <authorList>
            <person name="Kidane D.T."/>
            <person name="Mehari Y.T."/>
            <person name="Rice F.C."/>
            <person name="Arivett B.A."/>
            <person name="Farone A.L."/>
            <person name="Berk S.G."/>
            <person name="Farone M.B."/>
        </authorList>
    </citation>
    <scope>NUCLEOTIDE SEQUENCE</scope>
    <source>
        <strain evidence="4">CC99</strain>
    </source>
</reference>
<proteinExistence type="predicted"/>
<dbReference type="Proteomes" id="UP000051494">
    <property type="component" value="Unassembled WGS sequence"/>
</dbReference>
<gene>
    <name evidence="4" type="ORF">CC99x_011765</name>
    <name evidence="3" type="ORF">CC99x_02083</name>
</gene>
<dbReference type="EMBL" id="LKHV01000012">
    <property type="protein sequence ID" value="KRG17788.1"/>
    <property type="molecule type" value="Genomic_DNA"/>
</dbReference>
<reference evidence="4" key="2">
    <citation type="journal article" date="2016" name="Genome Announc.">
        <title>Draft Genome Sequences of Two Novel Amoeba-Resistant Intranuclear Bacteria, 'Candidatus Berkiella cookevillensis' and 'Candidatus Berkiella aquae'.</title>
        <authorList>
            <person name="Mehari Y.T."/>
            <person name="Arivett B.A."/>
            <person name="Farone A.L."/>
            <person name="Gunderson J.H."/>
            <person name="Farone M.B."/>
        </authorList>
    </citation>
    <scope>NUCLEOTIDE SEQUENCE</scope>
    <source>
        <strain evidence="4">CC99</strain>
    </source>
</reference>
<keyword evidence="1" id="KW-0175">Coiled coil</keyword>
<evidence type="ECO:0000313" key="5">
    <source>
        <dbReference type="Proteomes" id="UP000051494"/>
    </source>
</evidence>
<evidence type="ECO:0000313" key="3">
    <source>
        <dbReference type="EMBL" id="KRG17788.1"/>
    </source>
</evidence>